<dbReference type="Pfam" id="PF13374">
    <property type="entry name" value="TPR_10"/>
    <property type="match status" value="1"/>
</dbReference>
<feature type="compositionally biased region" description="Low complexity" evidence="1">
    <location>
        <begin position="551"/>
        <end position="562"/>
    </location>
</feature>
<feature type="compositionally biased region" description="Polar residues" evidence="1">
    <location>
        <begin position="579"/>
        <end position="593"/>
    </location>
</feature>
<protein>
    <recommendedName>
        <fullName evidence="4">Fungal N-terminal domain-containing protein</fullName>
    </recommendedName>
</protein>
<dbReference type="InterPro" id="IPR011990">
    <property type="entry name" value="TPR-like_helical_dom_sf"/>
</dbReference>
<dbReference type="OrthoDB" id="3946649at2759"/>
<evidence type="ECO:0000256" key="1">
    <source>
        <dbReference type="SAM" id="MobiDB-lite"/>
    </source>
</evidence>
<dbReference type="Proteomes" id="UP000503462">
    <property type="component" value="Chromosome 3"/>
</dbReference>
<sequence length="821" mass="90223">MDPVTILTVAGMAFTAAERAFAAGIALGKFINDVKYVDQTLGLLVTEVNALSSACELVGKRIKGIAEAMDGVGPDSKNESPLWLQVRSQLQDCGQTVSALYEAVKDVGLEKKKNPFSQAWRQIQLNMKTKDIEESRNRIRSHTASLQLVLQAITLELSYLAPHKADQQLLVLLENIRDIKQELSQMRHTSQEAGVSDTERHHDQMEDELIKYTDKIISSGETLYEGSIAGGSVIGPSAGLDEKISSWVSRLQVLNSDTATTETEDYDFQGSSVSGADLGTMTDITSDSGMEARRSYDDDGGMAGEEDEGDDLEIEMIKEAYTLGASEFKHKDYNKASVLLQEVLTMVEESPVRSGSMLNIRDLRWMLAVCAYHTDDFQAAEAALKEIVQIPPRDQADRVRLCDAGHILALASLKQNKLAEARQYCDSALQGRRRLLGKQDPACYESLALLARIFELQDNAARAAIYSRMIPEEQREKICGEFKDLGTPVSPLVAEKKSETAEKELPPLPPGPPPYAPGSRSMSEPQSATSVSSTDAPPEQRWKFRPPIPTAAPAYEETPAATRQEESDDEDPVFPPESMQGNVSAIISGSNTFPPEKESAALQRTTTWADPSSTGPRPPAPRTQSATAGKPTINPRQETDKLAKIQTYKDEALRTERRYGKRSAPARNAVQMFAGAVHDMDLRQTAATGYHEDTLRFVKNNFEEGHPLTCKTYANLAKIAENNGDFNKSSDYYQKVLDGMKNTPVDDGTKAAVQVQMAESYVAADKPTSSYADLRAELKARRKQYGSKLRSAETADVAKQLREIRLARRGRGNGDDGASIR</sequence>
<dbReference type="SMART" id="SM00028">
    <property type="entry name" value="TPR"/>
    <property type="match status" value="4"/>
</dbReference>
<feature type="compositionally biased region" description="Polar residues" evidence="1">
    <location>
        <begin position="520"/>
        <end position="535"/>
    </location>
</feature>
<evidence type="ECO:0000313" key="2">
    <source>
        <dbReference type="EMBL" id="QIW99802.1"/>
    </source>
</evidence>
<keyword evidence="3" id="KW-1185">Reference proteome</keyword>
<reference evidence="2 3" key="1">
    <citation type="journal article" date="2016" name="Sci. Rep.">
        <title>Peltaster fructicola genome reveals evolution from an invasive phytopathogen to an ectophytic parasite.</title>
        <authorList>
            <person name="Xu C."/>
            <person name="Chen H."/>
            <person name="Gleason M.L."/>
            <person name="Xu J.R."/>
            <person name="Liu H."/>
            <person name="Zhang R."/>
            <person name="Sun G."/>
        </authorList>
    </citation>
    <scope>NUCLEOTIDE SEQUENCE [LARGE SCALE GENOMIC DNA]</scope>
    <source>
        <strain evidence="2 3">LNHT1506</strain>
    </source>
</reference>
<feature type="compositionally biased region" description="Basic and acidic residues" evidence="1">
    <location>
        <begin position="496"/>
        <end position="505"/>
    </location>
</feature>
<evidence type="ECO:0008006" key="4">
    <source>
        <dbReference type="Google" id="ProtNLM"/>
    </source>
</evidence>
<dbReference type="SUPFAM" id="SSF48452">
    <property type="entry name" value="TPR-like"/>
    <property type="match status" value="1"/>
</dbReference>
<dbReference type="InterPro" id="IPR019734">
    <property type="entry name" value="TPR_rpt"/>
</dbReference>
<gene>
    <name evidence="2" type="ORF">AMS68_005320</name>
</gene>
<feature type="compositionally biased region" description="Polar residues" evidence="1">
    <location>
        <begin position="602"/>
        <end position="615"/>
    </location>
</feature>
<accession>A0A6H0XYH0</accession>
<dbReference type="EMBL" id="CP051141">
    <property type="protein sequence ID" value="QIW99802.1"/>
    <property type="molecule type" value="Genomic_DNA"/>
</dbReference>
<name>A0A6H0XYH0_9PEZI</name>
<evidence type="ECO:0000313" key="3">
    <source>
        <dbReference type="Proteomes" id="UP000503462"/>
    </source>
</evidence>
<organism evidence="2 3">
    <name type="scientific">Peltaster fructicola</name>
    <dbReference type="NCBI Taxonomy" id="286661"/>
    <lineage>
        <taxon>Eukaryota</taxon>
        <taxon>Fungi</taxon>
        <taxon>Dikarya</taxon>
        <taxon>Ascomycota</taxon>
        <taxon>Pezizomycotina</taxon>
        <taxon>Dothideomycetes</taxon>
        <taxon>Dothideomycetes incertae sedis</taxon>
        <taxon>Peltaster</taxon>
    </lineage>
</organism>
<proteinExistence type="predicted"/>
<dbReference type="Gene3D" id="1.25.40.10">
    <property type="entry name" value="Tetratricopeptide repeat domain"/>
    <property type="match status" value="2"/>
</dbReference>
<feature type="region of interest" description="Disordered" evidence="1">
    <location>
        <begin position="496"/>
        <end position="637"/>
    </location>
</feature>
<feature type="compositionally biased region" description="Pro residues" evidence="1">
    <location>
        <begin position="506"/>
        <end position="516"/>
    </location>
</feature>
<dbReference type="AlphaFoldDB" id="A0A6H0XYH0"/>